<dbReference type="Gene3D" id="1.10.150.130">
    <property type="match status" value="1"/>
</dbReference>
<sequence length="423" mass="47529">MAGIKQYPGVLQVTANTFKLTITDGYTEVTDEQGNAVLDKQGKPKKQQKRYFKTVTAKSAKEASDLRAQWITDIKGGAILTNTKMTLKEFYAYFKKHTEKLAPKTILAYDGFFTRIDTALGHKQLDNITANNIRAFITNLSEEGTYKGKKKDQSTLSSTTIQKHHKLLNLLYNRAMKWGLASTNPCERTDTPKATSPHIAVYDKKNLSEFLAKLDTAETKYQALMLLALSTGMRRGELFALQWNAIDFDNNTIRILHTMQYIPAKGLTLKEPKTELSSRLLSAPPSVMAVLKRHKAEQSAKKLKLGDRWHKEHDFVFSTWEGKAMHPDSLNTWLTRFTVGNKLPHISPHAFRHMAASYLINSGVDVRTVSGKLGHARTSTTTDIYAHVIQSAEQQTADIMSGILADSKAKGKEILEKQKKQTK</sequence>
<reference evidence="6" key="1">
    <citation type="submission" date="2024-05" db="EMBL/GenBank/DDBJ databases">
        <title>Isolation and characterization of Sporomusa carbonis sp. nov., a carboxydotrophic hydrogenogen in the genus of Sporomusa isolated from a charcoal burning pile.</title>
        <authorList>
            <person name="Boeer T."/>
            <person name="Rosenbaum F."/>
            <person name="Eysell L."/>
            <person name="Mueller V."/>
            <person name="Daniel R."/>
            <person name="Poehlein A."/>
        </authorList>
    </citation>
    <scope>NUCLEOTIDE SEQUENCE [LARGE SCALE GENOMIC DNA]</scope>
    <source>
        <strain evidence="6">DSM 10669</strain>
    </source>
</reference>
<dbReference type="PROSITE" id="PS51900">
    <property type="entry name" value="CB"/>
    <property type="match status" value="1"/>
</dbReference>
<dbReference type="Pfam" id="PF13102">
    <property type="entry name" value="Phage_int_SAM_5"/>
    <property type="match status" value="1"/>
</dbReference>
<feature type="domain" description="Tyr recombinase" evidence="4">
    <location>
        <begin position="197"/>
        <end position="401"/>
    </location>
</feature>
<dbReference type="PANTHER" id="PTHR30349">
    <property type="entry name" value="PHAGE INTEGRASE-RELATED"/>
    <property type="match status" value="1"/>
</dbReference>
<evidence type="ECO:0000256" key="2">
    <source>
        <dbReference type="ARBA" id="ARBA00023172"/>
    </source>
</evidence>
<evidence type="ECO:0000259" key="4">
    <source>
        <dbReference type="PROSITE" id="PS51898"/>
    </source>
</evidence>
<dbReference type="RefSeq" id="WP_094604938.1">
    <property type="nucleotide sequence ID" value="NZ_CP155573.1"/>
</dbReference>
<dbReference type="InterPro" id="IPR011010">
    <property type="entry name" value="DNA_brk_join_enz"/>
</dbReference>
<name>A0ABZ3IIR7_9FIRM</name>
<keyword evidence="1 3" id="KW-0238">DNA-binding</keyword>
<dbReference type="Pfam" id="PF00589">
    <property type="entry name" value="Phage_integrase"/>
    <property type="match status" value="1"/>
</dbReference>
<evidence type="ECO:0000259" key="5">
    <source>
        <dbReference type="PROSITE" id="PS51900"/>
    </source>
</evidence>
<evidence type="ECO:0000256" key="3">
    <source>
        <dbReference type="PROSITE-ProRule" id="PRU01248"/>
    </source>
</evidence>
<dbReference type="SUPFAM" id="SSF56349">
    <property type="entry name" value="DNA breaking-rejoining enzymes"/>
    <property type="match status" value="1"/>
</dbReference>
<dbReference type="InterPro" id="IPR013762">
    <property type="entry name" value="Integrase-like_cat_sf"/>
</dbReference>
<dbReference type="PROSITE" id="PS51898">
    <property type="entry name" value="TYR_RECOMBINASE"/>
    <property type="match status" value="1"/>
</dbReference>
<evidence type="ECO:0000313" key="7">
    <source>
        <dbReference type="Proteomes" id="UP000216752"/>
    </source>
</evidence>
<dbReference type="InterPro" id="IPR025269">
    <property type="entry name" value="SAM-like_dom"/>
</dbReference>
<dbReference type="InterPro" id="IPR002104">
    <property type="entry name" value="Integrase_catalytic"/>
</dbReference>
<evidence type="ECO:0000256" key="1">
    <source>
        <dbReference type="ARBA" id="ARBA00023125"/>
    </source>
</evidence>
<dbReference type="Proteomes" id="UP000216752">
    <property type="component" value="Chromosome"/>
</dbReference>
<dbReference type="InterPro" id="IPR010998">
    <property type="entry name" value="Integrase_recombinase_N"/>
</dbReference>
<organism evidence="6 7">
    <name type="scientific">Sporomusa silvacetica DSM 10669</name>
    <dbReference type="NCBI Taxonomy" id="1123289"/>
    <lineage>
        <taxon>Bacteria</taxon>
        <taxon>Bacillati</taxon>
        <taxon>Bacillota</taxon>
        <taxon>Negativicutes</taxon>
        <taxon>Selenomonadales</taxon>
        <taxon>Sporomusaceae</taxon>
        <taxon>Sporomusa</taxon>
    </lineage>
</organism>
<keyword evidence="2" id="KW-0233">DNA recombination</keyword>
<dbReference type="InterPro" id="IPR044068">
    <property type="entry name" value="CB"/>
</dbReference>
<dbReference type="InterPro" id="IPR050090">
    <property type="entry name" value="Tyrosine_recombinase_XerCD"/>
</dbReference>
<keyword evidence="7" id="KW-1185">Reference proteome</keyword>
<dbReference type="CDD" id="cd01189">
    <property type="entry name" value="INT_ICEBs1_C_like"/>
    <property type="match status" value="1"/>
</dbReference>
<dbReference type="EMBL" id="CP155573">
    <property type="protein sequence ID" value="XFO65556.1"/>
    <property type="molecule type" value="Genomic_DNA"/>
</dbReference>
<protein>
    <submittedName>
        <fullName evidence="6">Tyrosine recombinase XerC</fullName>
    </submittedName>
</protein>
<evidence type="ECO:0000313" key="6">
    <source>
        <dbReference type="EMBL" id="XFO65556.1"/>
    </source>
</evidence>
<accession>A0ABZ3IIR7</accession>
<feature type="domain" description="Core-binding (CB)" evidence="5">
    <location>
        <begin position="85"/>
        <end position="176"/>
    </location>
</feature>
<dbReference type="Gene3D" id="1.10.443.10">
    <property type="entry name" value="Intergrase catalytic core"/>
    <property type="match status" value="1"/>
</dbReference>
<gene>
    <name evidence="6" type="primary">xerC_4</name>
    <name evidence="6" type="ORF">SPSIL_016960</name>
</gene>
<dbReference type="PANTHER" id="PTHR30349:SF91">
    <property type="entry name" value="INTA PROTEIN"/>
    <property type="match status" value="1"/>
</dbReference>
<proteinExistence type="predicted"/>